<keyword evidence="3" id="KW-1185">Reference proteome</keyword>
<feature type="region of interest" description="Disordered" evidence="1">
    <location>
        <begin position="25"/>
        <end position="53"/>
    </location>
</feature>
<accession>A0A4Z2GVS4</accession>
<reference evidence="2 3" key="1">
    <citation type="submission" date="2019-03" db="EMBL/GenBank/DDBJ databases">
        <title>First draft genome of Liparis tanakae, snailfish: a comprehensive survey of snailfish specific genes.</title>
        <authorList>
            <person name="Kim W."/>
            <person name="Song I."/>
            <person name="Jeong J.-H."/>
            <person name="Kim D."/>
            <person name="Kim S."/>
            <person name="Ryu S."/>
            <person name="Song J.Y."/>
            <person name="Lee S.K."/>
        </authorList>
    </citation>
    <scope>NUCLEOTIDE SEQUENCE [LARGE SCALE GENOMIC DNA]</scope>
    <source>
        <tissue evidence="2">Muscle</tissue>
    </source>
</reference>
<evidence type="ECO:0000256" key="1">
    <source>
        <dbReference type="SAM" id="MobiDB-lite"/>
    </source>
</evidence>
<sequence length="75" mass="8034">MHHISICFGSTAIPPCSIGLQVTKQLPERPSEGPARATPEQVQGGETAKDQRDGHCAPLLQKSYMNALRLPPVAT</sequence>
<proteinExistence type="predicted"/>
<comment type="caution">
    <text evidence="2">The sequence shown here is derived from an EMBL/GenBank/DDBJ whole genome shotgun (WGS) entry which is preliminary data.</text>
</comment>
<dbReference type="EMBL" id="SRLO01000399">
    <property type="protein sequence ID" value="TNN57678.1"/>
    <property type="molecule type" value="Genomic_DNA"/>
</dbReference>
<organism evidence="2 3">
    <name type="scientific">Liparis tanakae</name>
    <name type="common">Tanaka's snailfish</name>
    <dbReference type="NCBI Taxonomy" id="230148"/>
    <lineage>
        <taxon>Eukaryota</taxon>
        <taxon>Metazoa</taxon>
        <taxon>Chordata</taxon>
        <taxon>Craniata</taxon>
        <taxon>Vertebrata</taxon>
        <taxon>Euteleostomi</taxon>
        <taxon>Actinopterygii</taxon>
        <taxon>Neopterygii</taxon>
        <taxon>Teleostei</taxon>
        <taxon>Neoteleostei</taxon>
        <taxon>Acanthomorphata</taxon>
        <taxon>Eupercaria</taxon>
        <taxon>Perciformes</taxon>
        <taxon>Cottioidei</taxon>
        <taxon>Cottales</taxon>
        <taxon>Liparidae</taxon>
        <taxon>Liparis</taxon>
    </lineage>
</organism>
<gene>
    <name evidence="2" type="ORF">EYF80_032140</name>
</gene>
<dbReference type="Proteomes" id="UP000314294">
    <property type="component" value="Unassembled WGS sequence"/>
</dbReference>
<evidence type="ECO:0000313" key="3">
    <source>
        <dbReference type="Proteomes" id="UP000314294"/>
    </source>
</evidence>
<name>A0A4Z2GVS4_9TELE</name>
<protein>
    <submittedName>
        <fullName evidence="2">Uncharacterized protein</fullName>
    </submittedName>
</protein>
<evidence type="ECO:0000313" key="2">
    <source>
        <dbReference type="EMBL" id="TNN57678.1"/>
    </source>
</evidence>
<dbReference type="AlphaFoldDB" id="A0A4Z2GVS4"/>